<evidence type="ECO:0008006" key="3">
    <source>
        <dbReference type="Google" id="ProtNLM"/>
    </source>
</evidence>
<keyword evidence="2" id="KW-1185">Reference proteome</keyword>
<evidence type="ECO:0000313" key="1">
    <source>
        <dbReference type="EMBL" id="TKB01517.1"/>
    </source>
</evidence>
<dbReference type="EMBL" id="SWCO01000010">
    <property type="protein sequence ID" value="TKB01517.1"/>
    <property type="molecule type" value="Genomic_DNA"/>
</dbReference>
<sequence length="438" mass="49675">MAVVSGSIDNFRVLSDGRIMVGGWAFFDKANKKACSTLKYSDQTVEVHRSNRPDISDTDNFGFHFHLNDEYQLLELVLNKSFLTATYESESKALGVWAKLKERIYEHLISSFVDKTGEEYQSKLLVNMIHSVRGSKQPIESNGQEYSKFDLEVGAVTFDSNVIVGRDSQLFLFEGSNKLHLQYCKDESPKLVSNWLNLIESRGKYLAAENIGFLQLIVPEKQSILHDKYPLDVTTPTANLRVLEEELKEKVFYSSVYDLFSNLYKHSGHNPYQKADTHLSLVGVSSLAQLVLTHFGLNYQIDLGEVEFKRRSGDLGNKLVIGKAFCEELHLSDCEKMFNGSDSLKLVEKFDPPNGHSGALRKWINESAPIDKSIVIMGNSVSERGTSQFGLSWWLSRVFKRTTFCWSSAMLTNIIEDEKPDYVICQTVERFLPTVPKS</sequence>
<dbReference type="RefSeq" id="WP_136783347.1">
    <property type="nucleotide sequence ID" value="NZ_SWCO01000010.1"/>
</dbReference>
<accession>A0A4U0ZAD4</accession>
<protein>
    <recommendedName>
        <fullName evidence="3">AlgX/AlgJ SGNH hydrolase-like domain-containing protein</fullName>
    </recommendedName>
</protein>
<organism evidence="1 2">
    <name type="scientific">Alteromonas portus</name>
    <dbReference type="NCBI Taxonomy" id="2565549"/>
    <lineage>
        <taxon>Bacteria</taxon>
        <taxon>Pseudomonadati</taxon>
        <taxon>Pseudomonadota</taxon>
        <taxon>Gammaproteobacteria</taxon>
        <taxon>Alteromonadales</taxon>
        <taxon>Alteromonadaceae</taxon>
        <taxon>Alteromonas/Salinimonas group</taxon>
        <taxon>Alteromonas</taxon>
    </lineage>
</organism>
<dbReference type="OrthoDB" id="5243588at2"/>
<proteinExistence type="predicted"/>
<reference evidence="1 2" key="1">
    <citation type="submission" date="2019-04" db="EMBL/GenBank/DDBJ databases">
        <title>Alteromonas portus sp. nov., an alginate lyase-excreting marine bacterium.</title>
        <authorList>
            <person name="Huang H."/>
            <person name="Mo K."/>
            <person name="Bao S."/>
        </authorList>
    </citation>
    <scope>NUCLEOTIDE SEQUENCE [LARGE SCALE GENOMIC DNA]</scope>
    <source>
        <strain evidence="1 2">HB161718</strain>
    </source>
</reference>
<evidence type="ECO:0000313" key="2">
    <source>
        <dbReference type="Proteomes" id="UP000305471"/>
    </source>
</evidence>
<gene>
    <name evidence="1" type="ORF">E5672_17050</name>
</gene>
<dbReference type="Proteomes" id="UP000305471">
    <property type="component" value="Unassembled WGS sequence"/>
</dbReference>
<comment type="caution">
    <text evidence="1">The sequence shown here is derived from an EMBL/GenBank/DDBJ whole genome shotgun (WGS) entry which is preliminary data.</text>
</comment>
<name>A0A4U0ZAD4_9ALTE</name>
<dbReference type="AlphaFoldDB" id="A0A4U0ZAD4"/>